<evidence type="ECO:0008006" key="3">
    <source>
        <dbReference type="Google" id="ProtNLM"/>
    </source>
</evidence>
<keyword evidence="2" id="KW-1185">Reference proteome</keyword>
<dbReference type="AlphaFoldDB" id="A0ABD3PUJ8"/>
<dbReference type="EMBL" id="JALLPJ020000449">
    <property type="protein sequence ID" value="KAL3791769.1"/>
    <property type="molecule type" value="Genomic_DNA"/>
</dbReference>
<dbReference type="Proteomes" id="UP001530400">
    <property type="component" value="Unassembled WGS sequence"/>
</dbReference>
<sequence>MSDLFEEIVTLLYYEADLSVVRSRVETNPLVVLEQSSFGSTLLHIAAIYCTSPEYYRMLLEFDPNHESLRMTNKKESYHSIRNARNGTSKQPSFCSKCIQKVSTS</sequence>
<comment type="caution">
    <text evidence="1">The sequence shown here is derived from an EMBL/GenBank/DDBJ whole genome shotgun (WGS) entry which is preliminary data.</text>
</comment>
<evidence type="ECO:0000313" key="2">
    <source>
        <dbReference type="Proteomes" id="UP001530400"/>
    </source>
</evidence>
<organism evidence="1 2">
    <name type="scientific">Cyclotella atomus</name>
    <dbReference type="NCBI Taxonomy" id="382360"/>
    <lineage>
        <taxon>Eukaryota</taxon>
        <taxon>Sar</taxon>
        <taxon>Stramenopiles</taxon>
        <taxon>Ochrophyta</taxon>
        <taxon>Bacillariophyta</taxon>
        <taxon>Coscinodiscophyceae</taxon>
        <taxon>Thalassiosirophycidae</taxon>
        <taxon>Stephanodiscales</taxon>
        <taxon>Stephanodiscaceae</taxon>
        <taxon>Cyclotella</taxon>
    </lineage>
</organism>
<evidence type="ECO:0000313" key="1">
    <source>
        <dbReference type="EMBL" id="KAL3791769.1"/>
    </source>
</evidence>
<name>A0ABD3PUJ8_9STRA</name>
<protein>
    <recommendedName>
        <fullName evidence="3">Ankyrin repeat protein</fullName>
    </recommendedName>
</protein>
<reference evidence="1 2" key="1">
    <citation type="submission" date="2024-10" db="EMBL/GenBank/DDBJ databases">
        <title>Updated reference genomes for cyclostephanoid diatoms.</title>
        <authorList>
            <person name="Roberts W.R."/>
            <person name="Alverson A.J."/>
        </authorList>
    </citation>
    <scope>NUCLEOTIDE SEQUENCE [LARGE SCALE GENOMIC DNA]</scope>
    <source>
        <strain evidence="1 2">AJA010-31</strain>
    </source>
</reference>
<proteinExistence type="predicted"/>
<accession>A0ABD3PUJ8</accession>
<gene>
    <name evidence="1" type="ORF">ACHAWO_012977</name>
</gene>